<comment type="similarity">
    <text evidence="6">Belongs to the ABC-4 integral membrane protein family.</text>
</comment>
<feature type="domain" description="ABC3 transporter permease C-terminal" evidence="8">
    <location>
        <begin position="1012"/>
        <end position="1120"/>
    </location>
</feature>
<dbReference type="PANTHER" id="PTHR30572:SF4">
    <property type="entry name" value="ABC TRANSPORTER PERMEASE YTRF"/>
    <property type="match status" value="1"/>
</dbReference>
<protein>
    <submittedName>
        <fullName evidence="9">ABC transporter permease</fullName>
    </submittedName>
</protein>
<feature type="transmembrane region" description="Helical" evidence="7">
    <location>
        <begin position="467"/>
        <end position="490"/>
    </location>
</feature>
<dbReference type="EMBL" id="BAAAQN010000073">
    <property type="protein sequence ID" value="GAA2058917.1"/>
    <property type="molecule type" value="Genomic_DNA"/>
</dbReference>
<keyword evidence="4 7" id="KW-1133">Transmembrane helix</keyword>
<dbReference type="PANTHER" id="PTHR30572">
    <property type="entry name" value="MEMBRANE COMPONENT OF TRANSPORTER-RELATED"/>
    <property type="match status" value="1"/>
</dbReference>
<evidence type="ECO:0000256" key="1">
    <source>
        <dbReference type="ARBA" id="ARBA00004651"/>
    </source>
</evidence>
<evidence type="ECO:0000256" key="5">
    <source>
        <dbReference type="ARBA" id="ARBA00023136"/>
    </source>
</evidence>
<name>A0ABP5GW15_9ACTN</name>
<feature type="transmembrane region" description="Helical" evidence="7">
    <location>
        <begin position="519"/>
        <end position="539"/>
    </location>
</feature>
<accession>A0ABP5GW15</accession>
<feature type="transmembrane region" description="Helical" evidence="7">
    <location>
        <begin position="333"/>
        <end position="355"/>
    </location>
</feature>
<organism evidence="9 10">
    <name type="scientific">Catenulispora yoronensis</name>
    <dbReference type="NCBI Taxonomy" id="450799"/>
    <lineage>
        <taxon>Bacteria</taxon>
        <taxon>Bacillati</taxon>
        <taxon>Actinomycetota</taxon>
        <taxon>Actinomycetes</taxon>
        <taxon>Catenulisporales</taxon>
        <taxon>Catenulisporaceae</taxon>
        <taxon>Catenulispora</taxon>
    </lineage>
</organism>
<evidence type="ECO:0000256" key="3">
    <source>
        <dbReference type="ARBA" id="ARBA00022692"/>
    </source>
</evidence>
<sequence>MSSARLLLRRAAAQRTLLAAVVAVLLPALVLVTLIGLHASAVRAAAVRSALKTMAPDERTVRVVYGSGTEWQATPDQRTAFFAELHRQVDAAFVGVGARIATTVVSGPYVLEGGGTDAVAFWSGDGLRDEARLVQGAWPEPGPGDGDFPALVSRQSLDAHHWKLGDLVATRSGWEHDSVLRFRIAGVYEPVDPADRFWQHDGDQAPVLVDAAVTGRAGTVLSRATVTAEPDPAGFPAGRIPRFDRQLAAFDAWVPGSSTADDFAASLDDRLAPRIADLVGVTTVSLRLEWLVAAELGVLTAAAMALIARALADRRHAGDGLLRARGSSISALTRVHVVEGLLLALPCAVLAPWLAAWTERHIGAAWTHGDPGAAGLGTDADRLQPAQWVVAGLGGLLAAGLLSWVGIRSALSYTTVARVRRRSAVRTILQRATVDLVVLALALAALWELFQAGGDAARTGALPWPQVVAPAVLLFTGALAVLRILPFLAAPAGRLAAHGRGALAALVGWRLGRAVRSQALPMALLVVAVAIGVQAGVLLSSQQRSAADQAGYAVGAEVRASGLTLASPQTMHALATVPGTGGGFAALRAPYRLTRTGQAVAAQGGLDKTTPTADVLGLDPAASQNVVVLRPDQAGGKSWQQLSALLAGDGWDADGAVGAAVPGTPSLLSTDVTYTWDGTGTGTPCALGALHVVLQFTDAHGFPGSVDLGTVDRPDGVPHRLTGRLDPAATAYPIRITSVAESFPPPLCPAVVAVPPADGVTIALTAPAFDGKPLALPKGLTYGIPYQASDADVIGGVGPGSTSQAPDGRPVITTAADGSAAFTYTEHIGYTAAGWTAKPVGESDLERATDQLRRVFELGPATTGQPVTVPAIATGHLLAALDKNVGDTFLTSAFKQPVRLRFVAAVTGMPGGGPGTQDALIVPLGLLAHELQRPSLGPTGDGQQLAPMTGEWWAAVGAGNALSVARQYRTVLTAARLPRPPVVEDRESETASRRDYPFAAGFSLTLELGTAAALAFVLLGLALHTVSALRERAAELAILDALGLTRRRAALLLLAEQAGIALFGALAGLGLAWLALRSEFKLMVFTPSGAPPTPPAVQVFDWPTLAVAGAAAAMFGALAVLVAFGMTERASFRAEVD</sequence>
<evidence type="ECO:0000256" key="4">
    <source>
        <dbReference type="ARBA" id="ARBA00022989"/>
    </source>
</evidence>
<evidence type="ECO:0000313" key="10">
    <source>
        <dbReference type="Proteomes" id="UP001500751"/>
    </source>
</evidence>
<evidence type="ECO:0000259" key="8">
    <source>
        <dbReference type="Pfam" id="PF02687"/>
    </source>
</evidence>
<feature type="transmembrane region" description="Helical" evidence="7">
    <location>
        <begin position="1050"/>
        <end position="1076"/>
    </location>
</feature>
<evidence type="ECO:0000256" key="6">
    <source>
        <dbReference type="ARBA" id="ARBA00038076"/>
    </source>
</evidence>
<keyword evidence="10" id="KW-1185">Reference proteome</keyword>
<comment type="subcellular location">
    <subcellularLocation>
        <location evidence="1">Cell membrane</location>
        <topology evidence="1">Multi-pass membrane protein</topology>
    </subcellularLocation>
</comment>
<evidence type="ECO:0000256" key="7">
    <source>
        <dbReference type="SAM" id="Phobius"/>
    </source>
</evidence>
<feature type="transmembrane region" description="Helical" evidence="7">
    <location>
        <begin position="290"/>
        <end position="312"/>
    </location>
</feature>
<gene>
    <name evidence="9" type="ORF">GCM10009839_81210</name>
</gene>
<reference evidence="10" key="1">
    <citation type="journal article" date="2019" name="Int. J. Syst. Evol. Microbiol.">
        <title>The Global Catalogue of Microorganisms (GCM) 10K type strain sequencing project: providing services to taxonomists for standard genome sequencing and annotation.</title>
        <authorList>
            <consortium name="The Broad Institute Genomics Platform"/>
            <consortium name="The Broad Institute Genome Sequencing Center for Infectious Disease"/>
            <person name="Wu L."/>
            <person name="Ma J."/>
        </authorList>
    </citation>
    <scope>NUCLEOTIDE SEQUENCE [LARGE SCALE GENOMIC DNA]</scope>
    <source>
        <strain evidence="10">JCM 16014</strain>
    </source>
</reference>
<keyword evidence="5 7" id="KW-0472">Membrane</keyword>
<dbReference type="InterPro" id="IPR003838">
    <property type="entry name" value="ABC3_permease_C"/>
</dbReference>
<proteinExistence type="inferred from homology"/>
<evidence type="ECO:0000256" key="2">
    <source>
        <dbReference type="ARBA" id="ARBA00022475"/>
    </source>
</evidence>
<dbReference type="Proteomes" id="UP001500751">
    <property type="component" value="Unassembled WGS sequence"/>
</dbReference>
<evidence type="ECO:0000313" key="9">
    <source>
        <dbReference type="EMBL" id="GAA2058917.1"/>
    </source>
</evidence>
<dbReference type="RefSeq" id="WP_344671061.1">
    <property type="nucleotide sequence ID" value="NZ_BAAAQN010000073.1"/>
</dbReference>
<keyword evidence="2" id="KW-1003">Cell membrane</keyword>
<dbReference type="Pfam" id="PF02687">
    <property type="entry name" value="FtsX"/>
    <property type="match status" value="1"/>
</dbReference>
<feature type="transmembrane region" description="Helical" evidence="7">
    <location>
        <begin position="1102"/>
        <end position="1124"/>
    </location>
</feature>
<feature type="transmembrane region" description="Helical" evidence="7">
    <location>
        <begin position="428"/>
        <end position="447"/>
    </location>
</feature>
<feature type="transmembrane region" description="Helical" evidence="7">
    <location>
        <begin position="386"/>
        <end position="407"/>
    </location>
</feature>
<keyword evidence="3 7" id="KW-0812">Transmembrane</keyword>
<feature type="transmembrane region" description="Helical" evidence="7">
    <location>
        <begin position="1008"/>
        <end position="1029"/>
    </location>
</feature>
<dbReference type="InterPro" id="IPR050250">
    <property type="entry name" value="Macrolide_Exporter_MacB"/>
</dbReference>
<comment type="caution">
    <text evidence="9">The sequence shown here is derived from an EMBL/GenBank/DDBJ whole genome shotgun (WGS) entry which is preliminary data.</text>
</comment>